<dbReference type="OrthoDB" id="326261at2157"/>
<keyword evidence="2" id="KW-1185">Reference proteome</keyword>
<organism evidence="1 2">
    <name type="scientific">Halorubrum vacuolatum</name>
    <name type="common">Natronobacterium vacuolatum</name>
    <dbReference type="NCBI Taxonomy" id="63740"/>
    <lineage>
        <taxon>Archaea</taxon>
        <taxon>Methanobacteriati</taxon>
        <taxon>Methanobacteriota</taxon>
        <taxon>Stenosarchaea group</taxon>
        <taxon>Halobacteria</taxon>
        <taxon>Halobacteriales</taxon>
        <taxon>Haloferacaceae</taxon>
        <taxon>Halorubrum</taxon>
    </lineage>
</organism>
<dbReference type="Proteomes" id="UP000198397">
    <property type="component" value="Unassembled WGS sequence"/>
</dbReference>
<dbReference type="RefSeq" id="WP_089386122.1">
    <property type="nucleotide sequence ID" value="NZ_FZNQ01000055.1"/>
</dbReference>
<evidence type="ECO:0000313" key="2">
    <source>
        <dbReference type="Proteomes" id="UP000198397"/>
    </source>
</evidence>
<dbReference type="AlphaFoldDB" id="A0A238YKJ5"/>
<gene>
    <name evidence="1" type="ORF">SAMN06264855_1552</name>
</gene>
<protein>
    <submittedName>
        <fullName evidence="1">Uncharacterized protein</fullName>
    </submittedName>
</protein>
<sequence>MEDSDRGATRAYNCDSTIDFPTALEAGSIEHLGVDSRQMVIIYQRAIFILTATEGDLDTAEAIEIELWEPPLDRSEYEPAAVIESLVDKLMILTGASFGESDSSHP</sequence>
<dbReference type="EMBL" id="FZNQ01000055">
    <property type="protein sequence ID" value="SNR71570.1"/>
    <property type="molecule type" value="Genomic_DNA"/>
</dbReference>
<proteinExistence type="predicted"/>
<evidence type="ECO:0000313" key="1">
    <source>
        <dbReference type="EMBL" id="SNR71570.1"/>
    </source>
</evidence>
<accession>A0A238YKJ5</accession>
<name>A0A238YKJ5_HALVU</name>
<reference evidence="1 2" key="1">
    <citation type="submission" date="2017-06" db="EMBL/GenBank/DDBJ databases">
        <authorList>
            <person name="Kim H.J."/>
            <person name="Triplett B.A."/>
        </authorList>
    </citation>
    <scope>NUCLEOTIDE SEQUENCE [LARGE SCALE GENOMIC DNA]</scope>
    <source>
        <strain evidence="1 2">DSM 8800</strain>
    </source>
</reference>